<dbReference type="Proteomes" id="UP000625210">
    <property type="component" value="Unassembled WGS sequence"/>
</dbReference>
<organism evidence="2 3">
    <name type="scientific">Marinithermofilum abyssi</name>
    <dbReference type="NCBI Taxonomy" id="1571185"/>
    <lineage>
        <taxon>Bacteria</taxon>
        <taxon>Bacillati</taxon>
        <taxon>Bacillota</taxon>
        <taxon>Bacilli</taxon>
        <taxon>Bacillales</taxon>
        <taxon>Thermoactinomycetaceae</taxon>
        <taxon>Marinithermofilum</taxon>
    </lineage>
</organism>
<dbReference type="AlphaFoldDB" id="A0A8J2YAS7"/>
<dbReference type="RefSeq" id="WP_188647864.1">
    <property type="nucleotide sequence ID" value="NZ_BMHQ01000007.1"/>
</dbReference>
<keyword evidence="1" id="KW-1133">Transmembrane helix</keyword>
<sequence>MRVSRLVKRLSLYFFNGLLVILPLAGTIYLLHYFYQLINSLGVSWFSKGGTASKWFDVVIHLPGAGIFLILVTVTLIGFLARWLFVQKLLALLEKGIQRLPLVKGVYGTLKDTINAFIGDQKSFDTVVFVTVAGSKRMGFLTVKEPRFTTRDGKEYIGVYFPQSMQFAGDLHWFEASEVEVLDLSVDEALRMILSAGVAGKNTDGKKPHPL</sequence>
<keyword evidence="1" id="KW-0472">Membrane</keyword>
<dbReference type="InterPro" id="IPR007462">
    <property type="entry name" value="COV1-like"/>
</dbReference>
<accession>A0A8J2YAS7</accession>
<reference evidence="2" key="2">
    <citation type="submission" date="2020-09" db="EMBL/GenBank/DDBJ databases">
        <authorList>
            <person name="Sun Q."/>
            <person name="Zhou Y."/>
        </authorList>
    </citation>
    <scope>NUCLEOTIDE SEQUENCE</scope>
    <source>
        <strain evidence="2">CGMCC 1.15179</strain>
    </source>
</reference>
<keyword evidence="3" id="KW-1185">Reference proteome</keyword>
<evidence type="ECO:0000313" key="2">
    <source>
        <dbReference type="EMBL" id="GGE19004.1"/>
    </source>
</evidence>
<dbReference type="PANTHER" id="PTHR31876:SF26">
    <property type="entry name" value="PROTEIN LIKE COV 2"/>
    <property type="match status" value="1"/>
</dbReference>
<proteinExistence type="predicted"/>
<protein>
    <submittedName>
        <fullName evidence="2">Membrane protein</fullName>
    </submittedName>
</protein>
<feature type="transmembrane region" description="Helical" evidence="1">
    <location>
        <begin position="55"/>
        <end position="85"/>
    </location>
</feature>
<reference evidence="2" key="1">
    <citation type="journal article" date="2014" name="Int. J. Syst. Evol. Microbiol.">
        <title>Complete genome sequence of Corynebacterium casei LMG S-19264T (=DSM 44701T), isolated from a smear-ripened cheese.</title>
        <authorList>
            <consortium name="US DOE Joint Genome Institute (JGI-PGF)"/>
            <person name="Walter F."/>
            <person name="Albersmeier A."/>
            <person name="Kalinowski J."/>
            <person name="Ruckert C."/>
        </authorList>
    </citation>
    <scope>NUCLEOTIDE SEQUENCE</scope>
    <source>
        <strain evidence="2">CGMCC 1.15179</strain>
    </source>
</reference>
<dbReference type="PANTHER" id="PTHR31876">
    <property type="entry name" value="COV-LIKE PROTEIN 1"/>
    <property type="match status" value="1"/>
</dbReference>
<keyword evidence="1" id="KW-0812">Transmembrane</keyword>
<evidence type="ECO:0000313" key="3">
    <source>
        <dbReference type="Proteomes" id="UP000625210"/>
    </source>
</evidence>
<dbReference type="EMBL" id="BMHQ01000007">
    <property type="protein sequence ID" value="GGE19004.1"/>
    <property type="molecule type" value="Genomic_DNA"/>
</dbReference>
<dbReference type="Pfam" id="PF04367">
    <property type="entry name" value="DUF502"/>
    <property type="match status" value="1"/>
</dbReference>
<comment type="caution">
    <text evidence="2">The sequence shown here is derived from an EMBL/GenBank/DDBJ whole genome shotgun (WGS) entry which is preliminary data.</text>
</comment>
<gene>
    <name evidence="2" type="ORF">GCM10011571_21150</name>
</gene>
<feature type="transmembrane region" description="Helical" evidence="1">
    <location>
        <begin position="12"/>
        <end position="35"/>
    </location>
</feature>
<evidence type="ECO:0000256" key="1">
    <source>
        <dbReference type="SAM" id="Phobius"/>
    </source>
</evidence>
<name>A0A8J2YAS7_9BACL</name>